<accession>A0ABS1DPA3</accession>
<dbReference type="Proteomes" id="UP001041814">
    <property type="component" value="Unassembled WGS sequence"/>
</dbReference>
<dbReference type="SUPFAM" id="SSF46689">
    <property type="entry name" value="Homeodomain-like"/>
    <property type="match status" value="1"/>
</dbReference>
<reference evidence="6" key="2">
    <citation type="journal article" date="2020" name="Microorganisms">
        <title>Osmotic Adaptation and Compatible Solute Biosynthesis of Phototrophic Bacteria as Revealed from Genome Analyses.</title>
        <authorList>
            <person name="Imhoff J.F."/>
            <person name="Rahn T."/>
            <person name="Kunzel S."/>
            <person name="Keller A."/>
            <person name="Neulinger S.C."/>
        </authorList>
    </citation>
    <scope>NUCLEOTIDE SEQUENCE</scope>
    <source>
        <strain evidence="6">IM 151</strain>
    </source>
</reference>
<dbReference type="PROSITE" id="PS50977">
    <property type="entry name" value="HTH_TETR_2"/>
    <property type="match status" value="1"/>
</dbReference>
<evidence type="ECO:0000313" key="6">
    <source>
        <dbReference type="EMBL" id="MBK1711419.1"/>
    </source>
</evidence>
<evidence type="ECO:0000313" key="7">
    <source>
        <dbReference type="Proteomes" id="UP001041814"/>
    </source>
</evidence>
<dbReference type="EMBL" id="NRRU01000002">
    <property type="protein sequence ID" value="MBK1711419.1"/>
    <property type="molecule type" value="Genomic_DNA"/>
</dbReference>
<dbReference type="Pfam" id="PF00440">
    <property type="entry name" value="TetR_N"/>
    <property type="match status" value="1"/>
</dbReference>
<dbReference type="InterPro" id="IPR009057">
    <property type="entry name" value="Homeodomain-like_sf"/>
</dbReference>
<keyword evidence="1" id="KW-0805">Transcription regulation</keyword>
<organism evidence="6 7">
    <name type="scientific">Rubrivivax gelatinosus</name>
    <name type="common">Rhodocyclus gelatinosus</name>
    <name type="synonym">Rhodopseudomonas gelatinosa</name>
    <dbReference type="NCBI Taxonomy" id="28068"/>
    <lineage>
        <taxon>Bacteria</taxon>
        <taxon>Pseudomonadati</taxon>
        <taxon>Pseudomonadota</taxon>
        <taxon>Betaproteobacteria</taxon>
        <taxon>Burkholderiales</taxon>
        <taxon>Sphaerotilaceae</taxon>
        <taxon>Rubrivivax</taxon>
    </lineage>
</organism>
<evidence type="ECO:0000256" key="2">
    <source>
        <dbReference type="ARBA" id="ARBA00023125"/>
    </source>
</evidence>
<evidence type="ECO:0000256" key="4">
    <source>
        <dbReference type="PROSITE-ProRule" id="PRU00335"/>
    </source>
</evidence>
<reference evidence="6" key="1">
    <citation type="submission" date="2017-08" db="EMBL/GenBank/DDBJ databases">
        <authorList>
            <person name="Imhoff J.F."/>
            <person name="Rahn T."/>
            <person name="Kuenzel S."/>
            <person name="Neulinger S.C."/>
        </authorList>
    </citation>
    <scope>NUCLEOTIDE SEQUENCE</scope>
    <source>
        <strain evidence="6">IM 151</strain>
    </source>
</reference>
<comment type="caution">
    <text evidence="6">The sequence shown here is derived from an EMBL/GenBank/DDBJ whole genome shotgun (WGS) entry which is preliminary data.</text>
</comment>
<dbReference type="Gene3D" id="1.10.10.60">
    <property type="entry name" value="Homeodomain-like"/>
    <property type="match status" value="1"/>
</dbReference>
<dbReference type="RefSeq" id="WP_200377646.1">
    <property type="nucleotide sequence ID" value="NZ_NRRU01000002.1"/>
</dbReference>
<name>A0ABS1DPA3_RUBGE</name>
<keyword evidence="3" id="KW-0804">Transcription</keyword>
<evidence type="ECO:0000256" key="1">
    <source>
        <dbReference type="ARBA" id="ARBA00023015"/>
    </source>
</evidence>
<proteinExistence type="predicted"/>
<sequence length="213" mass="22813">MSRVSTSPEPGSRERLLQAGLTLAQRAGLKALTVRAVAAEAGANLGSFVYHFGSREAFVDELIERWYAPMFAQLQGLADHPADPLAALRAALLEFVGWVVQHRAFLAHLVGDAAAGETGARRFLATIDRRHPAVLLGLIAAAQASGGLRRAEPLHQLMFLLAALALPVLLTQFLAAREIAPAPFVGLLVPLAIAPERVAERLDWALRGLAPDR</sequence>
<evidence type="ECO:0000259" key="5">
    <source>
        <dbReference type="PROSITE" id="PS50977"/>
    </source>
</evidence>
<dbReference type="InterPro" id="IPR001647">
    <property type="entry name" value="HTH_TetR"/>
</dbReference>
<dbReference type="SUPFAM" id="SSF48498">
    <property type="entry name" value="Tetracyclin repressor-like, C-terminal domain"/>
    <property type="match status" value="1"/>
</dbReference>
<protein>
    <submittedName>
        <fullName evidence="6">TetR family transcriptional regulator</fullName>
    </submittedName>
</protein>
<evidence type="ECO:0000256" key="3">
    <source>
        <dbReference type="ARBA" id="ARBA00023163"/>
    </source>
</evidence>
<feature type="DNA-binding region" description="H-T-H motif" evidence="4">
    <location>
        <begin position="33"/>
        <end position="52"/>
    </location>
</feature>
<dbReference type="Gene3D" id="1.10.357.10">
    <property type="entry name" value="Tetracycline Repressor, domain 2"/>
    <property type="match status" value="1"/>
</dbReference>
<feature type="domain" description="HTH tetR-type" evidence="5">
    <location>
        <begin position="10"/>
        <end position="70"/>
    </location>
</feature>
<dbReference type="PANTHER" id="PTHR47506:SF6">
    <property type="entry name" value="HTH-TYPE TRANSCRIPTIONAL REPRESSOR NEMR"/>
    <property type="match status" value="1"/>
</dbReference>
<keyword evidence="7" id="KW-1185">Reference proteome</keyword>
<keyword evidence="2 4" id="KW-0238">DNA-binding</keyword>
<dbReference type="InterPro" id="IPR036271">
    <property type="entry name" value="Tet_transcr_reg_TetR-rel_C_sf"/>
</dbReference>
<gene>
    <name evidence="6" type="ORF">CKO43_01330</name>
</gene>
<dbReference type="PANTHER" id="PTHR47506">
    <property type="entry name" value="TRANSCRIPTIONAL REGULATORY PROTEIN"/>
    <property type="match status" value="1"/>
</dbReference>